<dbReference type="PANTHER" id="PTHR16557:SF2">
    <property type="entry name" value="NUCLEIC ACID DIOXYGENASE ALKBH1"/>
    <property type="match status" value="1"/>
</dbReference>
<comment type="cofactor">
    <cofactor evidence="1">
        <name>Fe(2+)</name>
        <dbReference type="ChEBI" id="CHEBI:29033"/>
    </cofactor>
</comment>
<dbReference type="Pfam" id="PF13532">
    <property type="entry name" value="2OG-FeII_Oxy_2"/>
    <property type="match status" value="1"/>
</dbReference>
<name>A0ABR0LCN7_9PEZI</name>
<dbReference type="InterPro" id="IPR027450">
    <property type="entry name" value="AlkB-like"/>
</dbReference>
<accession>A0ABR0LCN7</accession>
<feature type="non-terminal residue" evidence="7">
    <location>
        <position position="273"/>
    </location>
</feature>
<protein>
    <recommendedName>
        <fullName evidence="6">Alpha-ketoglutarate-dependent dioxygenase AlkB-like domain-containing protein</fullName>
    </recommendedName>
</protein>
<dbReference type="Proteomes" id="UP001308179">
    <property type="component" value="Unassembled WGS sequence"/>
</dbReference>
<evidence type="ECO:0000256" key="3">
    <source>
        <dbReference type="ARBA" id="ARBA00022964"/>
    </source>
</evidence>
<proteinExistence type="predicted"/>
<keyword evidence="5" id="KW-0408">Iron</keyword>
<evidence type="ECO:0000256" key="2">
    <source>
        <dbReference type="ARBA" id="ARBA00022723"/>
    </source>
</evidence>
<evidence type="ECO:0000256" key="1">
    <source>
        <dbReference type="ARBA" id="ARBA00001954"/>
    </source>
</evidence>
<reference evidence="7 8" key="1">
    <citation type="submission" date="2023-08" db="EMBL/GenBank/DDBJ databases">
        <title>Black Yeasts Isolated from many extreme environments.</title>
        <authorList>
            <person name="Coleine C."/>
            <person name="Stajich J.E."/>
            <person name="Selbmann L."/>
        </authorList>
    </citation>
    <scope>NUCLEOTIDE SEQUENCE [LARGE SCALE GENOMIC DNA]</scope>
    <source>
        <strain evidence="7 8">CCFEE 5386</strain>
    </source>
</reference>
<evidence type="ECO:0000313" key="7">
    <source>
        <dbReference type="EMBL" id="KAK5146871.1"/>
    </source>
</evidence>
<organism evidence="7 8">
    <name type="scientific">Rachicladosporium monterosium</name>
    <dbReference type="NCBI Taxonomy" id="1507873"/>
    <lineage>
        <taxon>Eukaryota</taxon>
        <taxon>Fungi</taxon>
        <taxon>Dikarya</taxon>
        <taxon>Ascomycota</taxon>
        <taxon>Pezizomycotina</taxon>
        <taxon>Dothideomycetes</taxon>
        <taxon>Dothideomycetidae</taxon>
        <taxon>Cladosporiales</taxon>
        <taxon>Cladosporiaceae</taxon>
        <taxon>Rachicladosporium</taxon>
    </lineage>
</organism>
<evidence type="ECO:0000256" key="4">
    <source>
        <dbReference type="ARBA" id="ARBA00023002"/>
    </source>
</evidence>
<evidence type="ECO:0000259" key="6">
    <source>
        <dbReference type="Pfam" id="PF13532"/>
    </source>
</evidence>
<comment type="caution">
    <text evidence="7">The sequence shown here is derived from an EMBL/GenBank/DDBJ whole genome shotgun (WGS) entry which is preliminary data.</text>
</comment>
<evidence type="ECO:0000256" key="5">
    <source>
        <dbReference type="ARBA" id="ARBA00023004"/>
    </source>
</evidence>
<sequence length="273" mass="30119">MSVRVDLDAHETAPDAIKAWYKRWQRKQSSAFNASPSVIGCASSLEEDHLVREVIDPRLSDIGKVFGDFMGGHLGAGDHVPTPRVFEVKSLPGLFVYPNILPESLQLRLLDKLLHRDLSDPQHQTNVHLHYDVPYGAPLPHSEGQYLSFFDPVAKTFPMKPKTSHTALNIPKMLDKKLRWMTLGGQYDWTAKAYPASPPPPFPEDVKNLIEGLFPMKAEAAIVNLYSPGDKLSVHRDVSEACAQPLVSISLGCEAIFLVALEDGPADSTSTAD</sequence>
<dbReference type="PANTHER" id="PTHR16557">
    <property type="entry name" value="ALKYLATED DNA REPAIR PROTEIN ALKB-RELATED"/>
    <property type="match status" value="1"/>
</dbReference>
<dbReference type="EMBL" id="JAVRRR010000065">
    <property type="protein sequence ID" value="KAK5146871.1"/>
    <property type="molecule type" value="Genomic_DNA"/>
</dbReference>
<dbReference type="InterPro" id="IPR037151">
    <property type="entry name" value="AlkB-like_sf"/>
</dbReference>
<evidence type="ECO:0000313" key="8">
    <source>
        <dbReference type="Proteomes" id="UP001308179"/>
    </source>
</evidence>
<keyword evidence="3" id="KW-0223">Dioxygenase</keyword>
<keyword evidence="2" id="KW-0479">Metal-binding</keyword>
<keyword evidence="4" id="KW-0560">Oxidoreductase</keyword>
<dbReference type="SUPFAM" id="SSF51197">
    <property type="entry name" value="Clavaminate synthase-like"/>
    <property type="match status" value="1"/>
</dbReference>
<feature type="domain" description="Alpha-ketoglutarate-dependent dioxygenase AlkB-like" evidence="6">
    <location>
        <begin position="166"/>
        <end position="259"/>
    </location>
</feature>
<keyword evidence="8" id="KW-1185">Reference proteome</keyword>
<gene>
    <name evidence="7" type="ORF">LTR32_001587</name>
</gene>
<dbReference type="InterPro" id="IPR004574">
    <property type="entry name" value="Alkb"/>
</dbReference>
<dbReference type="Gene3D" id="2.60.120.590">
    <property type="entry name" value="Alpha-ketoglutarate-dependent dioxygenase AlkB-like"/>
    <property type="match status" value="1"/>
</dbReference>